<reference evidence="3 4" key="1">
    <citation type="submission" date="2023-10" db="EMBL/GenBank/DDBJ databases">
        <authorList>
            <person name="Maclean D."/>
            <person name="Macfadyen A."/>
        </authorList>
    </citation>
    <scope>NUCLEOTIDE SEQUENCE [LARGE SCALE GENOMIC DNA]</scope>
</reference>
<keyword evidence="1" id="KW-0472">Membrane</keyword>
<evidence type="ECO:0000259" key="2">
    <source>
        <dbReference type="PROSITE" id="PS50076"/>
    </source>
</evidence>
<keyword evidence="1" id="KW-0812">Transmembrane</keyword>
<dbReference type="InterPro" id="IPR036869">
    <property type="entry name" value="J_dom_sf"/>
</dbReference>
<protein>
    <recommendedName>
        <fullName evidence="2">J domain-containing protein</fullName>
    </recommendedName>
</protein>
<dbReference type="InterPro" id="IPR050817">
    <property type="entry name" value="DjlA_DnaK_co-chaperone"/>
</dbReference>
<dbReference type="EMBL" id="CAUYUE010000003">
    <property type="protein sequence ID" value="CAK0753060.1"/>
    <property type="molecule type" value="Genomic_DNA"/>
</dbReference>
<keyword evidence="1" id="KW-1133">Transmembrane helix</keyword>
<dbReference type="PRINTS" id="PR00625">
    <property type="entry name" value="JDOMAIN"/>
</dbReference>
<dbReference type="CDD" id="cd06257">
    <property type="entry name" value="DnaJ"/>
    <property type="match status" value="1"/>
</dbReference>
<evidence type="ECO:0000313" key="4">
    <source>
        <dbReference type="Proteomes" id="UP001314263"/>
    </source>
</evidence>
<dbReference type="PROSITE" id="PS50076">
    <property type="entry name" value="DNAJ_2"/>
    <property type="match status" value="1"/>
</dbReference>
<feature type="transmembrane region" description="Helical" evidence="1">
    <location>
        <begin position="301"/>
        <end position="322"/>
    </location>
</feature>
<evidence type="ECO:0000256" key="1">
    <source>
        <dbReference type="SAM" id="Phobius"/>
    </source>
</evidence>
<dbReference type="PANTHER" id="PTHR24074">
    <property type="entry name" value="CO-CHAPERONE PROTEIN DJLA"/>
    <property type="match status" value="1"/>
</dbReference>
<dbReference type="SUPFAM" id="SSF46565">
    <property type="entry name" value="Chaperone J-domain"/>
    <property type="match status" value="1"/>
</dbReference>
<dbReference type="PROSITE" id="PS00636">
    <property type="entry name" value="DNAJ_1"/>
    <property type="match status" value="1"/>
</dbReference>
<sequence length="458" mass="51441">MGPRGVPRLSRFHASAYILVGSSAEGPPKQKLSALPFRVSQVEASAAFDRYQRGNFFLTQPSAGLQKVKESFLPFWAVAAKVDVHLRGASLGFDSWQPVYNPSTRRFEQRLVTNWRQVQLNAVWQRLYSQTDEAMQVYASFKYPRIDIQRLRPGKLLQQATDFSPNMLSSPDTGESRRVGPFHMKPATAIRFVTEVIREEEHSAATDMLRSQYQADRVSGLDMSISPSSFSASPFFVPAFIFRSYHFGAKMHTFVSGLDASRVTGQRAYDEGKTAVLAGAAAGAGILLSQGTAVFALASTWIWGIALPMTVAGVATHYLAYLRTSWTQFWQQRERDRYAEQNTAAGWDAEWVHAYSQYEEEQRQQAEREHASYFKSSSGYSRGFNRADPLGFYEALGVEPGASKEEIQAAFRGIALKTHPDRVPEAEKAAASHRFQKLNEAYSVLRDPVKRRQYDRGS</sequence>
<dbReference type="InterPro" id="IPR018253">
    <property type="entry name" value="DnaJ_domain_CS"/>
</dbReference>
<proteinExistence type="predicted"/>
<dbReference type="AlphaFoldDB" id="A0AAV1HXS7"/>
<dbReference type="InterPro" id="IPR001623">
    <property type="entry name" value="DnaJ_domain"/>
</dbReference>
<evidence type="ECO:0000313" key="3">
    <source>
        <dbReference type="EMBL" id="CAK0753060.1"/>
    </source>
</evidence>
<feature type="domain" description="J" evidence="2">
    <location>
        <begin position="391"/>
        <end position="458"/>
    </location>
</feature>
<keyword evidence="4" id="KW-1185">Reference proteome</keyword>
<dbReference type="Proteomes" id="UP001314263">
    <property type="component" value="Unassembled WGS sequence"/>
</dbReference>
<comment type="caution">
    <text evidence="3">The sequence shown here is derived from an EMBL/GenBank/DDBJ whole genome shotgun (WGS) entry which is preliminary data.</text>
</comment>
<dbReference type="SMART" id="SM00271">
    <property type="entry name" value="DnaJ"/>
    <property type="match status" value="1"/>
</dbReference>
<gene>
    <name evidence="3" type="ORF">CVIRNUC_002192</name>
</gene>
<organism evidence="3 4">
    <name type="scientific">Coccomyxa viridis</name>
    <dbReference type="NCBI Taxonomy" id="1274662"/>
    <lineage>
        <taxon>Eukaryota</taxon>
        <taxon>Viridiplantae</taxon>
        <taxon>Chlorophyta</taxon>
        <taxon>core chlorophytes</taxon>
        <taxon>Trebouxiophyceae</taxon>
        <taxon>Trebouxiophyceae incertae sedis</taxon>
        <taxon>Coccomyxaceae</taxon>
        <taxon>Coccomyxa</taxon>
    </lineage>
</organism>
<feature type="transmembrane region" description="Helical" evidence="1">
    <location>
        <begin position="275"/>
        <end position="295"/>
    </location>
</feature>
<dbReference type="Pfam" id="PF00226">
    <property type="entry name" value="DnaJ"/>
    <property type="match status" value="1"/>
</dbReference>
<dbReference type="Gene3D" id="1.10.287.110">
    <property type="entry name" value="DnaJ domain"/>
    <property type="match status" value="1"/>
</dbReference>
<name>A0AAV1HXS7_9CHLO</name>
<accession>A0AAV1HXS7</accession>